<dbReference type="SUPFAM" id="SSF51971">
    <property type="entry name" value="Nucleotide-binding domain"/>
    <property type="match status" value="1"/>
</dbReference>
<evidence type="ECO:0000256" key="4">
    <source>
        <dbReference type="ARBA" id="ARBA00022827"/>
    </source>
</evidence>
<dbReference type="GO" id="GO:0005737">
    <property type="term" value="C:cytoplasm"/>
    <property type="evidence" value="ECO:0007669"/>
    <property type="project" value="TreeGrafter"/>
</dbReference>
<organism evidence="11 12">
    <name type="scientific">Kineosporia babensis</name>
    <dbReference type="NCBI Taxonomy" id="499548"/>
    <lineage>
        <taxon>Bacteria</taxon>
        <taxon>Bacillati</taxon>
        <taxon>Actinomycetota</taxon>
        <taxon>Actinomycetes</taxon>
        <taxon>Kineosporiales</taxon>
        <taxon>Kineosporiaceae</taxon>
        <taxon>Kineosporia</taxon>
    </lineage>
</organism>
<dbReference type="InterPro" id="IPR006076">
    <property type="entry name" value="FAD-dep_OxRdtase"/>
</dbReference>
<feature type="binding site" evidence="9">
    <location>
        <begin position="287"/>
        <end position="292"/>
    </location>
    <ligand>
        <name>FAD</name>
        <dbReference type="ChEBI" id="CHEBI:57692"/>
    </ligand>
</feature>
<evidence type="ECO:0000313" key="11">
    <source>
        <dbReference type="EMBL" id="MCD5310044.1"/>
    </source>
</evidence>
<feature type="domain" description="FAD dependent oxidoreductase" evidence="10">
    <location>
        <begin position="5"/>
        <end position="299"/>
    </location>
</feature>
<comment type="catalytic activity">
    <reaction evidence="8">
        <text>a D-alpha-amino acid + O2 + H2O = a 2-oxocarboxylate + H2O2 + NH4(+)</text>
        <dbReference type="Rhea" id="RHEA:21816"/>
        <dbReference type="ChEBI" id="CHEBI:15377"/>
        <dbReference type="ChEBI" id="CHEBI:15379"/>
        <dbReference type="ChEBI" id="CHEBI:16240"/>
        <dbReference type="ChEBI" id="CHEBI:28938"/>
        <dbReference type="ChEBI" id="CHEBI:35179"/>
        <dbReference type="ChEBI" id="CHEBI:59871"/>
        <dbReference type="EC" id="1.4.3.3"/>
    </reaction>
    <physiologicalReaction direction="left-to-right" evidence="8">
        <dbReference type="Rhea" id="RHEA:21817"/>
    </physiologicalReaction>
</comment>
<feature type="binding site" evidence="9">
    <location>
        <begin position="40"/>
        <end position="41"/>
    </location>
    <ligand>
        <name>FAD</name>
        <dbReference type="ChEBI" id="CHEBI:57692"/>
    </ligand>
</feature>
<evidence type="ECO:0000256" key="5">
    <source>
        <dbReference type="ARBA" id="ARBA00023002"/>
    </source>
</evidence>
<accession>A0A9X1SRX7</accession>
<name>A0A9X1SRX7_9ACTN</name>
<gene>
    <name evidence="11" type="ORF">LR394_04000</name>
</gene>
<evidence type="ECO:0000313" key="12">
    <source>
        <dbReference type="Proteomes" id="UP001138997"/>
    </source>
</evidence>
<evidence type="ECO:0000256" key="8">
    <source>
        <dbReference type="ARBA" id="ARBA00049547"/>
    </source>
</evidence>
<dbReference type="GO" id="GO:0071949">
    <property type="term" value="F:FAD binding"/>
    <property type="evidence" value="ECO:0007669"/>
    <property type="project" value="InterPro"/>
</dbReference>
<protein>
    <recommendedName>
        <fullName evidence="7">D-amino-acid oxidase</fullName>
        <ecNumber evidence="6">1.4.3.3</ecNumber>
    </recommendedName>
</protein>
<dbReference type="AlphaFoldDB" id="A0A9X1SRX7"/>
<dbReference type="PANTHER" id="PTHR11530:SF11">
    <property type="entry name" value="D-ASPARTATE OXIDASE"/>
    <property type="match status" value="1"/>
</dbReference>
<evidence type="ECO:0000256" key="1">
    <source>
        <dbReference type="ARBA" id="ARBA00001974"/>
    </source>
</evidence>
<comment type="cofactor">
    <cofactor evidence="1 9">
        <name>FAD</name>
        <dbReference type="ChEBI" id="CHEBI:57692"/>
    </cofactor>
</comment>
<evidence type="ECO:0000256" key="7">
    <source>
        <dbReference type="ARBA" id="ARBA00039751"/>
    </source>
</evidence>
<sequence length="309" mass="32865">MAARVSVIGAGVIGLSCAVRLAEAGHSVDVLAREMPLETTSAVAGGLWQPFLAEPRDQVERWGHATYRALAELAGDSATGVVLRPGYIVGTDERPTFADGLPVDLTHVNHPHPQHRNGWHLTVPMVDMSVYLPYLVARLQAAGGTLTRLPLTALPTRGLIVNCTGLASRALAADPTVFPVRGQVLRMSNPGINEWWANDADPDVLTYVLPHRQHVVVGGTAQDNNFDTTPDQVLAEQILQRAKELVPALGRATVLAHRVGLRPARPAVRLETVRAAEGTTVHCYGHGGSGVTLSWGCADDVLAEVAALA</sequence>
<dbReference type="Gene3D" id="3.30.9.10">
    <property type="entry name" value="D-Amino Acid Oxidase, subunit A, domain 2"/>
    <property type="match status" value="1"/>
</dbReference>
<comment type="similarity">
    <text evidence="2">Belongs to the DAMOX/DASOX family.</text>
</comment>
<evidence type="ECO:0000256" key="6">
    <source>
        <dbReference type="ARBA" id="ARBA00039101"/>
    </source>
</evidence>
<dbReference type="RefSeq" id="WP_231438973.1">
    <property type="nucleotide sequence ID" value="NZ_JAJOMB010000002.1"/>
</dbReference>
<dbReference type="Pfam" id="PF01266">
    <property type="entry name" value="DAO"/>
    <property type="match status" value="1"/>
</dbReference>
<feature type="binding site" evidence="9">
    <location>
        <position position="207"/>
    </location>
    <ligand>
        <name>D-dopa</name>
        <dbReference type="ChEBI" id="CHEBI:149689"/>
    </ligand>
</feature>
<dbReference type="InterPro" id="IPR023209">
    <property type="entry name" value="DAO"/>
</dbReference>
<evidence type="ECO:0000259" key="10">
    <source>
        <dbReference type="Pfam" id="PF01266"/>
    </source>
</evidence>
<keyword evidence="5" id="KW-0560">Oxidoreductase</keyword>
<reference evidence="11" key="1">
    <citation type="submission" date="2021-11" db="EMBL/GenBank/DDBJ databases">
        <title>Streptomyces corallinus and Kineosporia corallina sp. nov., two new coral-derived marine actinobacteria.</title>
        <authorList>
            <person name="Buangrab K."/>
            <person name="Sutthacheep M."/>
            <person name="Yeemin T."/>
            <person name="Harunari E."/>
            <person name="Igarashi Y."/>
            <person name="Sripreechasak P."/>
            <person name="Kanchanasin P."/>
            <person name="Tanasupawat S."/>
            <person name="Phongsopitanun W."/>
        </authorList>
    </citation>
    <scope>NUCLEOTIDE SEQUENCE</scope>
    <source>
        <strain evidence="11">JCM 31032</strain>
    </source>
</reference>
<proteinExistence type="inferred from homology"/>
<feature type="binding site" evidence="9">
    <location>
        <position position="262"/>
    </location>
    <ligand>
        <name>D-dopa</name>
        <dbReference type="ChEBI" id="CHEBI:149689"/>
    </ligand>
</feature>
<dbReference type="PANTHER" id="PTHR11530">
    <property type="entry name" value="D-AMINO ACID OXIDASE"/>
    <property type="match status" value="1"/>
</dbReference>
<evidence type="ECO:0000256" key="3">
    <source>
        <dbReference type="ARBA" id="ARBA00022630"/>
    </source>
</evidence>
<dbReference type="SUPFAM" id="SSF54373">
    <property type="entry name" value="FAD-linked reductases, C-terminal domain"/>
    <property type="match status" value="1"/>
</dbReference>
<dbReference type="EC" id="1.4.3.3" evidence="6"/>
<keyword evidence="4 9" id="KW-0274">FAD</keyword>
<dbReference type="EMBL" id="JAJOMB010000002">
    <property type="protein sequence ID" value="MCD5310044.1"/>
    <property type="molecule type" value="Genomic_DNA"/>
</dbReference>
<comment type="caution">
    <text evidence="11">The sequence shown here is derived from an EMBL/GenBank/DDBJ whole genome shotgun (WGS) entry which is preliminary data.</text>
</comment>
<evidence type="ECO:0000256" key="2">
    <source>
        <dbReference type="ARBA" id="ARBA00006730"/>
    </source>
</evidence>
<feature type="binding site" evidence="9">
    <location>
        <position position="288"/>
    </location>
    <ligand>
        <name>D-dopa</name>
        <dbReference type="ChEBI" id="CHEBI:149689"/>
    </ligand>
</feature>
<keyword evidence="12" id="KW-1185">Reference proteome</keyword>
<dbReference type="GO" id="GO:0019478">
    <property type="term" value="P:D-amino acid catabolic process"/>
    <property type="evidence" value="ECO:0007669"/>
    <property type="project" value="TreeGrafter"/>
</dbReference>
<evidence type="ECO:0000256" key="9">
    <source>
        <dbReference type="PIRSR" id="PIRSR000189-1"/>
    </source>
</evidence>
<feature type="binding site" evidence="9">
    <location>
        <position position="49"/>
    </location>
    <ligand>
        <name>D-dopa</name>
        <dbReference type="ChEBI" id="CHEBI:149689"/>
    </ligand>
</feature>
<dbReference type="PIRSF" id="PIRSF000189">
    <property type="entry name" value="D-aa_oxidase"/>
    <property type="match status" value="1"/>
</dbReference>
<dbReference type="Gene3D" id="3.40.50.720">
    <property type="entry name" value="NAD(P)-binding Rossmann-like Domain"/>
    <property type="match status" value="1"/>
</dbReference>
<feature type="binding site" evidence="9">
    <location>
        <position position="164"/>
    </location>
    <ligand>
        <name>FAD</name>
        <dbReference type="ChEBI" id="CHEBI:57692"/>
    </ligand>
</feature>
<dbReference type="Proteomes" id="UP001138997">
    <property type="component" value="Unassembled WGS sequence"/>
</dbReference>
<dbReference type="PROSITE" id="PS51257">
    <property type="entry name" value="PROKAR_LIPOPROTEIN"/>
    <property type="match status" value="1"/>
</dbReference>
<keyword evidence="3" id="KW-0285">Flavoprotein</keyword>
<dbReference type="GO" id="GO:0003884">
    <property type="term" value="F:D-amino-acid oxidase activity"/>
    <property type="evidence" value="ECO:0007669"/>
    <property type="project" value="UniProtKB-EC"/>
</dbReference>